<dbReference type="GO" id="GO:0003677">
    <property type="term" value="F:DNA binding"/>
    <property type="evidence" value="ECO:0007669"/>
    <property type="project" value="UniProtKB-KW"/>
</dbReference>
<dbReference type="PROSITE" id="PS50103">
    <property type="entry name" value="ZF_C3H1"/>
    <property type="match status" value="1"/>
</dbReference>
<dbReference type="EMBL" id="WJXA01000010">
    <property type="protein sequence ID" value="KAF7130322.1"/>
    <property type="molecule type" value="Genomic_DNA"/>
</dbReference>
<dbReference type="InterPro" id="IPR000571">
    <property type="entry name" value="Znf_CCCH"/>
</dbReference>
<evidence type="ECO:0000259" key="6">
    <source>
        <dbReference type="PROSITE" id="PS50103"/>
    </source>
</evidence>
<keyword evidence="1 5" id="KW-0479">Metal-binding</keyword>
<proteinExistence type="predicted"/>
<evidence type="ECO:0000313" key="8">
    <source>
        <dbReference type="Proteomes" id="UP000626092"/>
    </source>
</evidence>
<evidence type="ECO:0000256" key="5">
    <source>
        <dbReference type="PROSITE-ProRule" id="PRU00723"/>
    </source>
</evidence>
<dbReference type="InterPro" id="IPR036855">
    <property type="entry name" value="Znf_CCCH_sf"/>
</dbReference>
<reference evidence="7" key="1">
    <citation type="submission" date="2019-11" db="EMBL/GenBank/DDBJ databases">
        <authorList>
            <person name="Liu Y."/>
            <person name="Hou J."/>
            <person name="Li T.-Q."/>
            <person name="Guan C.-H."/>
            <person name="Wu X."/>
            <person name="Wu H.-Z."/>
            <person name="Ling F."/>
            <person name="Zhang R."/>
            <person name="Shi X.-G."/>
            <person name="Ren J.-P."/>
            <person name="Chen E.-F."/>
            <person name="Sun J.-M."/>
        </authorList>
    </citation>
    <scope>NUCLEOTIDE SEQUENCE</scope>
    <source>
        <strain evidence="7">Adult_tree_wgs_1</strain>
        <tissue evidence="7">Leaves</tissue>
    </source>
</reference>
<feature type="zinc finger region" description="C3H1-type" evidence="5">
    <location>
        <begin position="172"/>
        <end position="200"/>
    </location>
</feature>
<comment type="caution">
    <text evidence="7">The sequence shown here is derived from an EMBL/GenBank/DDBJ whole genome shotgun (WGS) entry which is preliminary data.</text>
</comment>
<organism evidence="7 8">
    <name type="scientific">Rhododendron simsii</name>
    <name type="common">Sims's rhododendron</name>
    <dbReference type="NCBI Taxonomy" id="118357"/>
    <lineage>
        <taxon>Eukaryota</taxon>
        <taxon>Viridiplantae</taxon>
        <taxon>Streptophyta</taxon>
        <taxon>Embryophyta</taxon>
        <taxon>Tracheophyta</taxon>
        <taxon>Spermatophyta</taxon>
        <taxon>Magnoliopsida</taxon>
        <taxon>eudicotyledons</taxon>
        <taxon>Gunneridae</taxon>
        <taxon>Pentapetalae</taxon>
        <taxon>asterids</taxon>
        <taxon>Ericales</taxon>
        <taxon>Ericaceae</taxon>
        <taxon>Ericoideae</taxon>
        <taxon>Rhodoreae</taxon>
        <taxon>Rhododendron</taxon>
    </lineage>
</organism>
<keyword evidence="8" id="KW-1185">Reference proteome</keyword>
<gene>
    <name evidence="7" type="ORF">RHSIM_Rhsim10G0213400</name>
</gene>
<keyword evidence="3 5" id="KW-0862">Zinc</keyword>
<dbReference type="SUPFAM" id="SSF90229">
    <property type="entry name" value="CCCH zinc finger"/>
    <property type="match status" value="1"/>
</dbReference>
<evidence type="ECO:0000256" key="1">
    <source>
        <dbReference type="ARBA" id="ARBA00022723"/>
    </source>
</evidence>
<sequence length="227" mass="25242">MTSRVAFPSPKSFAVVKKLIHERGVPNDAGSAPFYLGKLLTPPLFSLPNLTQKDVKIKRMTDGYGILDRIGNESISRSMPLSNMDLMSSATQPSSLAKAFSLDSAPVFIFLAISAAPPGKDINYMKSLIRLHGDIHETQDFSLSQSGKFDVHFHDMKWAPSLIPIELKPKSYVLQKPCIYFNSPKRCRNGSNCLYRHDMPRKLQPGSGLEFPHAKRLKLAGEIIGRT</sequence>
<evidence type="ECO:0000256" key="3">
    <source>
        <dbReference type="ARBA" id="ARBA00022833"/>
    </source>
</evidence>
<evidence type="ECO:0000256" key="2">
    <source>
        <dbReference type="ARBA" id="ARBA00022771"/>
    </source>
</evidence>
<name>A0A834LD68_RHOSS</name>
<dbReference type="PANTHER" id="PTHR33400:SF9">
    <property type="entry name" value="C3H1-TYPE DOMAIN-CONTAINING PROTEIN"/>
    <property type="match status" value="1"/>
</dbReference>
<dbReference type="OrthoDB" id="1928519at2759"/>
<dbReference type="PANTHER" id="PTHR33400">
    <property type="entry name" value="ZINC FINGER CCCH DOMAIN-CONTAINING PROTEIN 6-RELATED"/>
    <property type="match status" value="1"/>
</dbReference>
<protein>
    <recommendedName>
        <fullName evidence="6">C3H1-type domain-containing protein</fullName>
    </recommendedName>
</protein>
<keyword evidence="2 5" id="KW-0863">Zinc-finger</keyword>
<accession>A0A834LD68</accession>
<evidence type="ECO:0000313" key="7">
    <source>
        <dbReference type="EMBL" id="KAF7130322.1"/>
    </source>
</evidence>
<dbReference type="GO" id="GO:0008270">
    <property type="term" value="F:zinc ion binding"/>
    <property type="evidence" value="ECO:0007669"/>
    <property type="project" value="UniProtKB-KW"/>
</dbReference>
<evidence type="ECO:0000256" key="4">
    <source>
        <dbReference type="ARBA" id="ARBA00023125"/>
    </source>
</evidence>
<feature type="domain" description="C3H1-type" evidence="6">
    <location>
        <begin position="172"/>
        <end position="200"/>
    </location>
</feature>
<dbReference type="AlphaFoldDB" id="A0A834LD68"/>
<dbReference type="Proteomes" id="UP000626092">
    <property type="component" value="Unassembled WGS sequence"/>
</dbReference>
<keyword evidence="4" id="KW-0238">DNA-binding</keyword>